<dbReference type="Proteomes" id="UP001177935">
    <property type="component" value="Unassembled WGS sequence"/>
</dbReference>
<accession>A0A0H3ZT19</accession>
<organism evidence="1">
    <name type="scientific">Vibrio splendidus</name>
    <dbReference type="NCBI Taxonomy" id="29497"/>
    <lineage>
        <taxon>Bacteria</taxon>
        <taxon>Pseudomonadati</taxon>
        <taxon>Pseudomonadota</taxon>
        <taxon>Gammaproteobacteria</taxon>
        <taxon>Vibrionales</taxon>
        <taxon>Vibrionaceae</taxon>
        <taxon>Vibrio</taxon>
    </lineage>
</organism>
<evidence type="ECO:0000313" key="2">
    <source>
        <dbReference type="EMBL" id="MDP2503833.1"/>
    </source>
</evidence>
<gene>
    <name evidence="3" type="ORF">ACED33_20960</name>
    <name evidence="2" type="ORF">Q8W42_24370</name>
</gene>
<dbReference type="Pfam" id="PF09477">
    <property type="entry name" value="Type_III_YscG"/>
    <property type="match status" value="1"/>
</dbReference>
<sequence length="118" mass="13026">MDKGMCLLLAETALVAAGLHRHEEVNTITEYLDLQGDTEEIVAMIRSMSLMNRGLYEDAHRLLEPLCLTYPDLIGLAALAAGKAGLLSKAESWLDMALKGNKENQDFAMSFSKDLRNL</sequence>
<dbReference type="Gene3D" id="1.25.40.10">
    <property type="entry name" value="Tetratricopeptide repeat domain"/>
    <property type="match status" value="1"/>
</dbReference>
<name>A0A0H3ZT19_VIBSP</name>
<reference evidence="1" key="1">
    <citation type="journal article" date="2015" name="MBio">
        <title>Eco-Evolutionary Dynamics of Episomes among Ecologically Cohesive Bacterial Populations.</title>
        <authorList>
            <person name="Xue H."/>
            <person name="Cordero O.X."/>
            <person name="Camas F.M."/>
            <person name="Trimble W."/>
            <person name="Meyer F."/>
            <person name="Guglielmini J."/>
            <person name="Rocha E.P."/>
            <person name="Polz M.F."/>
        </authorList>
    </citation>
    <scope>NUCLEOTIDE SEQUENCE</scope>
    <source>
        <strain evidence="1">FF_172</strain>
    </source>
</reference>
<evidence type="ECO:0000313" key="3">
    <source>
        <dbReference type="EMBL" id="MEZ8183158.1"/>
    </source>
</evidence>
<evidence type="ECO:0000313" key="4">
    <source>
        <dbReference type="Proteomes" id="UP001569200"/>
    </source>
</evidence>
<reference evidence="2" key="2">
    <citation type="submission" date="2023-07" db="EMBL/GenBank/DDBJ databases">
        <title>Genome content predicts the carbon catabolic preferences of heterotrophic bacteria.</title>
        <authorList>
            <person name="Gralka M."/>
        </authorList>
    </citation>
    <scope>NUCLEOTIDE SEQUENCE</scope>
    <source>
        <strain evidence="2">6E02</strain>
    </source>
</reference>
<dbReference type="InterPro" id="IPR011990">
    <property type="entry name" value="TPR-like_helical_dom_sf"/>
</dbReference>
<keyword evidence="4" id="KW-1185">Reference proteome</keyword>
<dbReference type="Proteomes" id="UP001569200">
    <property type="component" value="Unassembled WGS sequence"/>
</dbReference>
<dbReference type="NCBIfam" id="TIGR02508">
    <property type="entry name" value="type_III_yscG"/>
    <property type="match status" value="1"/>
</dbReference>
<dbReference type="RefSeq" id="WP_102534037.1">
    <property type="nucleotide sequence ID" value="NZ_CAWNTE010000084.1"/>
</dbReference>
<dbReference type="EMBL" id="JAUYVL010000026">
    <property type="protein sequence ID" value="MDP2503833.1"/>
    <property type="molecule type" value="Genomic_DNA"/>
</dbReference>
<dbReference type="EMBL" id="KP795651">
    <property type="protein sequence ID" value="AKN39528.1"/>
    <property type="molecule type" value="Genomic_DNA"/>
</dbReference>
<proteinExistence type="predicted"/>
<dbReference type="InterPro" id="IPR013348">
    <property type="entry name" value="T3SS_YscG_PscG"/>
</dbReference>
<keyword evidence="1" id="KW-0946">Virion</keyword>
<evidence type="ECO:0000313" key="1">
    <source>
        <dbReference type="EMBL" id="AKN39528.1"/>
    </source>
</evidence>
<keyword evidence="1" id="KW-0261">Viral envelope protein</keyword>
<protein>
    <submittedName>
        <fullName evidence="1">Type III secretion spans bacterial envelope protein (YscG)</fullName>
    </submittedName>
    <submittedName>
        <fullName evidence="2">YscG family type III secretion system chaperone</fullName>
    </submittedName>
</protein>
<dbReference type="EMBL" id="JBGOOW010000036">
    <property type="protein sequence ID" value="MEZ8183158.1"/>
    <property type="molecule type" value="Genomic_DNA"/>
</dbReference>
<reference evidence="3 4" key="3">
    <citation type="submission" date="2024-06" db="EMBL/GenBank/DDBJ databases">
        <authorList>
            <person name="Steensen K."/>
            <person name="Seneca J."/>
            <person name="Bartlau N."/>
            <person name="Yu A.X."/>
            <person name="Polz M.F."/>
        </authorList>
    </citation>
    <scope>NUCLEOTIDE SEQUENCE [LARGE SCALE GENOMIC DNA]</scope>
    <source>
        <strain evidence="3 4">1F145</strain>
    </source>
</reference>
<dbReference type="AlphaFoldDB" id="A0A0H3ZT19"/>